<protein>
    <recommendedName>
        <fullName evidence="4">Beta/gamma crystallin 'Greek key' domain-containing protein</fullName>
    </recommendedName>
</protein>
<keyword evidence="1" id="KW-0732">Signal</keyword>
<dbReference type="EMBL" id="MU005589">
    <property type="protein sequence ID" value="KAF2682007.1"/>
    <property type="molecule type" value="Genomic_DNA"/>
</dbReference>
<dbReference type="Proteomes" id="UP000799291">
    <property type="component" value="Unassembled WGS sequence"/>
</dbReference>
<keyword evidence="3" id="KW-1185">Reference proteome</keyword>
<dbReference type="OrthoDB" id="2910287at2759"/>
<accession>A0A6G1IUT0</accession>
<evidence type="ECO:0000256" key="1">
    <source>
        <dbReference type="SAM" id="SignalP"/>
    </source>
</evidence>
<dbReference type="Gene3D" id="2.60.20.10">
    <property type="entry name" value="Crystallins"/>
    <property type="match status" value="1"/>
</dbReference>
<feature type="signal peptide" evidence="1">
    <location>
        <begin position="1"/>
        <end position="20"/>
    </location>
</feature>
<evidence type="ECO:0000313" key="3">
    <source>
        <dbReference type="Proteomes" id="UP000799291"/>
    </source>
</evidence>
<evidence type="ECO:0000313" key="2">
    <source>
        <dbReference type="EMBL" id="KAF2682007.1"/>
    </source>
</evidence>
<proteinExistence type="predicted"/>
<dbReference type="AlphaFoldDB" id="A0A6G1IUT0"/>
<evidence type="ECO:0008006" key="4">
    <source>
        <dbReference type="Google" id="ProtNLM"/>
    </source>
</evidence>
<name>A0A6G1IUT0_9PLEO</name>
<sequence length="123" mass="13409">MQFKMRSSLLVTILATTTLGAVIEPTPTAIKSAVPVPTGEDENFSAAASNLITVCKDKKIIFVGKWNDVASFVRAWNGHWCYIYQGANYGGYRGGPVQDDNAHDDLGAVKWNDVTSAFMCFSK</sequence>
<feature type="chain" id="PRO_5026318069" description="Beta/gamma crystallin 'Greek key' domain-containing protein" evidence="1">
    <location>
        <begin position="21"/>
        <end position="123"/>
    </location>
</feature>
<organism evidence="2 3">
    <name type="scientific">Lentithecium fluviatile CBS 122367</name>
    <dbReference type="NCBI Taxonomy" id="1168545"/>
    <lineage>
        <taxon>Eukaryota</taxon>
        <taxon>Fungi</taxon>
        <taxon>Dikarya</taxon>
        <taxon>Ascomycota</taxon>
        <taxon>Pezizomycotina</taxon>
        <taxon>Dothideomycetes</taxon>
        <taxon>Pleosporomycetidae</taxon>
        <taxon>Pleosporales</taxon>
        <taxon>Massarineae</taxon>
        <taxon>Lentitheciaceae</taxon>
        <taxon>Lentithecium</taxon>
    </lineage>
</organism>
<gene>
    <name evidence="2" type="ORF">K458DRAFT_391524</name>
</gene>
<reference evidence="2" key="1">
    <citation type="journal article" date="2020" name="Stud. Mycol.">
        <title>101 Dothideomycetes genomes: a test case for predicting lifestyles and emergence of pathogens.</title>
        <authorList>
            <person name="Haridas S."/>
            <person name="Albert R."/>
            <person name="Binder M."/>
            <person name="Bloem J."/>
            <person name="Labutti K."/>
            <person name="Salamov A."/>
            <person name="Andreopoulos B."/>
            <person name="Baker S."/>
            <person name="Barry K."/>
            <person name="Bills G."/>
            <person name="Bluhm B."/>
            <person name="Cannon C."/>
            <person name="Castanera R."/>
            <person name="Culley D."/>
            <person name="Daum C."/>
            <person name="Ezra D."/>
            <person name="Gonzalez J."/>
            <person name="Henrissat B."/>
            <person name="Kuo A."/>
            <person name="Liang C."/>
            <person name="Lipzen A."/>
            <person name="Lutzoni F."/>
            <person name="Magnuson J."/>
            <person name="Mondo S."/>
            <person name="Nolan M."/>
            <person name="Ohm R."/>
            <person name="Pangilinan J."/>
            <person name="Park H.-J."/>
            <person name="Ramirez L."/>
            <person name="Alfaro M."/>
            <person name="Sun H."/>
            <person name="Tritt A."/>
            <person name="Yoshinaga Y."/>
            <person name="Zwiers L.-H."/>
            <person name="Turgeon B."/>
            <person name="Goodwin S."/>
            <person name="Spatafora J."/>
            <person name="Crous P."/>
            <person name="Grigoriev I."/>
        </authorList>
    </citation>
    <scope>NUCLEOTIDE SEQUENCE</scope>
    <source>
        <strain evidence="2">CBS 122367</strain>
    </source>
</reference>